<evidence type="ECO:0000313" key="1">
    <source>
        <dbReference type="EMBL" id="QHT80351.1"/>
    </source>
</evidence>
<sequence length="115" mass="13625">MYIYVVQRGKIDIKFNCLIYKSNTNMITNRDLLANKNKYSVAELTASVAELDTLLLVTTQILDERFCAEYILDVRIDSGDEDSYKFTEAYILRRQPHLDRKLFFELCKIQYENYC</sequence>
<name>A0A6C0HI86_9ZZZZ</name>
<protein>
    <submittedName>
        <fullName evidence="1">Uncharacterized protein</fullName>
    </submittedName>
</protein>
<organism evidence="1">
    <name type="scientific">viral metagenome</name>
    <dbReference type="NCBI Taxonomy" id="1070528"/>
    <lineage>
        <taxon>unclassified sequences</taxon>
        <taxon>metagenomes</taxon>
        <taxon>organismal metagenomes</taxon>
    </lineage>
</organism>
<dbReference type="EMBL" id="MN739967">
    <property type="protein sequence ID" value="QHT80351.1"/>
    <property type="molecule type" value="Genomic_DNA"/>
</dbReference>
<proteinExistence type="predicted"/>
<accession>A0A6C0HI86</accession>
<reference evidence="1" key="1">
    <citation type="journal article" date="2020" name="Nature">
        <title>Giant virus diversity and host interactions through global metagenomics.</title>
        <authorList>
            <person name="Schulz F."/>
            <person name="Roux S."/>
            <person name="Paez-Espino D."/>
            <person name="Jungbluth S."/>
            <person name="Walsh D.A."/>
            <person name="Denef V.J."/>
            <person name="McMahon K.D."/>
            <person name="Konstantinidis K.T."/>
            <person name="Eloe-Fadrosh E.A."/>
            <person name="Kyrpides N.C."/>
            <person name="Woyke T."/>
        </authorList>
    </citation>
    <scope>NUCLEOTIDE SEQUENCE</scope>
    <source>
        <strain evidence="1">GVMAG-M-3300023184-120</strain>
    </source>
</reference>
<dbReference type="AlphaFoldDB" id="A0A6C0HI86"/>